<protein>
    <submittedName>
        <fullName evidence="1">Uncharacterized protein</fullName>
    </submittedName>
</protein>
<comment type="caution">
    <text evidence="1">The sequence shown here is derived from an EMBL/GenBank/DDBJ whole genome shotgun (WGS) entry which is preliminary data.</text>
</comment>
<name>A0A328DB14_9ASTE</name>
<gene>
    <name evidence="1" type="ORF">DM860_008830</name>
</gene>
<sequence>MNSEREKILHKGSYRCCMKTGFIINQSSCMMYQHARECSFRGWLKIVNSRLKDQFLSPSLPLQNPVYLCMCAIIHQLQYGFKIKNPRLDRLDPCNRFRPCAGARPSLVHALCSFKTLVCLH</sequence>
<evidence type="ECO:0000313" key="1">
    <source>
        <dbReference type="EMBL" id="RAL41648.1"/>
    </source>
</evidence>
<dbReference type="Proteomes" id="UP000249390">
    <property type="component" value="Unassembled WGS sequence"/>
</dbReference>
<reference evidence="1 2" key="1">
    <citation type="submission" date="2018-06" db="EMBL/GenBank/DDBJ databases">
        <title>The Genome of Cuscuta australis (Dodder) Provides Insight into the Evolution of Plant Parasitism.</title>
        <authorList>
            <person name="Liu H."/>
        </authorList>
    </citation>
    <scope>NUCLEOTIDE SEQUENCE [LARGE SCALE GENOMIC DNA]</scope>
    <source>
        <strain evidence="2">cv. Yunnan</strain>
        <tissue evidence="1">Vines</tissue>
    </source>
</reference>
<proteinExistence type="predicted"/>
<dbReference type="AlphaFoldDB" id="A0A328DB14"/>
<dbReference type="EMBL" id="NQVE01000183">
    <property type="protein sequence ID" value="RAL41648.1"/>
    <property type="molecule type" value="Genomic_DNA"/>
</dbReference>
<organism evidence="1 2">
    <name type="scientific">Cuscuta australis</name>
    <dbReference type="NCBI Taxonomy" id="267555"/>
    <lineage>
        <taxon>Eukaryota</taxon>
        <taxon>Viridiplantae</taxon>
        <taxon>Streptophyta</taxon>
        <taxon>Embryophyta</taxon>
        <taxon>Tracheophyta</taxon>
        <taxon>Spermatophyta</taxon>
        <taxon>Magnoliopsida</taxon>
        <taxon>eudicotyledons</taxon>
        <taxon>Gunneridae</taxon>
        <taxon>Pentapetalae</taxon>
        <taxon>asterids</taxon>
        <taxon>lamiids</taxon>
        <taxon>Solanales</taxon>
        <taxon>Convolvulaceae</taxon>
        <taxon>Cuscuteae</taxon>
        <taxon>Cuscuta</taxon>
        <taxon>Cuscuta subgen. Grammica</taxon>
        <taxon>Cuscuta sect. Cleistogrammica</taxon>
    </lineage>
</organism>
<keyword evidence="2" id="KW-1185">Reference proteome</keyword>
<accession>A0A328DB14</accession>
<evidence type="ECO:0000313" key="2">
    <source>
        <dbReference type="Proteomes" id="UP000249390"/>
    </source>
</evidence>